<proteinExistence type="predicted"/>
<protein>
    <submittedName>
        <fullName evidence="2">DUF885 domain-containing protein</fullName>
    </submittedName>
</protein>
<gene>
    <name evidence="2" type="ORF">Q9312_04830</name>
</gene>
<dbReference type="PANTHER" id="PTHR33361">
    <property type="entry name" value="GLR0591 PROTEIN"/>
    <property type="match status" value="1"/>
</dbReference>
<dbReference type="Pfam" id="PF05960">
    <property type="entry name" value="DUF885"/>
    <property type="match status" value="1"/>
</dbReference>
<keyword evidence="3" id="KW-1185">Reference proteome</keyword>
<evidence type="ECO:0000313" key="3">
    <source>
        <dbReference type="Proteomes" id="UP001239782"/>
    </source>
</evidence>
<feature type="signal peptide" evidence="1">
    <location>
        <begin position="1"/>
        <end position="19"/>
    </location>
</feature>
<evidence type="ECO:0000313" key="2">
    <source>
        <dbReference type="EMBL" id="WMS88243.1"/>
    </source>
</evidence>
<reference evidence="2 3" key="1">
    <citation type="submission" date="2023-08" db="EMBL/GenBank/DDBJ databases">
        <title>Pleionea litopenaei sp. nov., isolated from stomach of juvenile Litopenaeus vannamei.</title>
        <authorList>
            <person name="Rho A.M."/>
            <person name="Hwang C.Y."/>
        </authorList>
    </citation>
    <scope>NUCLEOTIDE SEQUENCE [LARGE SCALE GENOMIC DNA]</scope>
    <source>
        <strain evidence="2 3">HL-JVS1</strain>
    </source>
</reference>
<organism evidence="2 3">
    <name type="scientific">Pleionea litopenaei</name>
    <dbReference type="NCBI Taxonomy" id="3070815"/>
    <lineage>
        <taxon>Bacteria</taxon>
        <taxon>Pseudomonadati</taxon>
        <taxon>Pseudomonadota</taxon>
        <taxon>Gammaproteobacteria</taxon>
        <taxon>Oceanospirillales</taxon>
        <taxon>Pleioneaceae</taxon>
        <taxon>Pleionea</taxon>
    </lineage>
</organism>
<dbReference type="AlphaFoldDB" id="A0AA51RVJ5"/>
<dbReference type="KEGG" id="plei:Q9312_04830"/>
<dbReference type="PANTHER" id="PTHR33361:SF2">
    <property type="entry name" value="DUF885 DOMAIN-CONTAINING PROTEIN"/>
    <property type="match status" value="1"/>
</dbReference>
<accession>A0AA51RVJ5</accession>
<dbReference type="EMBL" id="CP133548">
    <property type="protein sequence ID" value="WMS88243.1"/>
    <property type="molecule type" value="Genomic_DNA"/>
</dbReference>
<sequence>MRKSLLLFTLIFWVPCLFAQANGLEELFEQYASFERDQYPRHDHPSSEMRRGGFFDNSPAAYQQRRDFYATLLEDIAHFEAQRQTEAAKINLAMLRFFVESQIAEVDSQSYLFPMYGDTGFYFELLRLGEITQLNKVEEVTFYLEKLEAIPSYFEQWENNLKLAVSKNQMLPKVVLADFEKPLMVLISDKAEEHPMYQPLRQINPSLSKSKLRQAQQRGRKVIIEKVIPSIKRFVAFLEKDYLPHARESIAITDIPGGDQYYKQQIRYYTTLDLSAEDIHQIGLKEVSRIKAEMLEVIKSSGFDGSFAEFIEFLRSDPRFYASTPEELLKEAAYIAKKADAVLPKYFGRLPRQPYGVEPVPASIAPRYTTGRYVGAPLDSHRPGLYWVNTYALDKRPLYVLEALTLHEAVPGHHLQIALTKEQDQLPTFRRQSYISAYGEGWALYCEKLGIEAGFYQDPYSQFGRLSYEMWRAIRLVVDTGMHAKGWSRQKAITFMEDNTALSKHNVRTEIDRYIAWPGQALSYKMGEIKIVELRQRAEKRLGDKFDIRAFHDEILSYGPVTLAILEQQIEQWIAKQ</sequence>
<name>A0AA51RVJ5_9GAMM</name>
<feature type="chain" id="PRO_5041330081" evidence="1">
    <location>
        <begin position="20"/>
        <end position="577"/>
    </location>
</feature>
<evidence type="ECO:0000256" key="1">
    <source>
        <dbReference type="SAM" id="SignalP"/>
    </source>
</evidence>
<dbReference type="Proteomes" id="UP001239782">
    <property type="component" value="Chromosome"/>
</dbReference>
<dbReference type="InterPro" id="IPR010281">
    <property type="entry name" value="DUF885"/>
</dbReference>
<keyword evidence="1" id="KW-0732">Signal</keyword>
<dbReference type="RefSeq" id="WP_309203449.1">
    <property type="nucleotide sequence ID" value="NZ_CP133548.1"/>
</dbReference>